<dbReference type="Pfam" id="PF07995">
    <property type="entry name" value="GSDH"/>
    <property type="match status" value="1"/>
</dbReference>
<dbReference type="Pfam" id="PF18911">
    <property type="entry name" value="PKD_4"/>
    <property type="match status" value="1"/>
</dbReference>
<evidence type="ECO:0000259" key="7">
    <source>
        <dbReference type="PROSITE" id="PS50093"/>
    </source>
</evidence>
<dbReference type="EMBL" id="FSRC01000001">
    <property type="protein sequence ID" value="SIN82705.1"/>
    <property type="molecule type" value="Genomic_DNA"/>
</dbReference>
<dbReference type="InterPro" id="IPR011041">
    <property type="entry name" value="Quinoprot_gluc/sorb_DH_b-prop"/>
</dbReference>
<dbReference type="InterPro" id="IPR022409">
    <property type="entry name" value="PKD/Chitinase_dom"/>
</dbReference>
<dbReference type="PANTHER" id="PTHR19328">
    <property type="entry name" value="HEDGEHOG-INTERACTING PROTEIN"/>
    <property type="match status" value="1"/>
</dbReference>
<comment type="PTM">
    <text evidence="6">Binds 1 heme c group covalently per subunit.</text>
</comment>
<reference evidence="10" key="1">
    <citation type="submission" date="2016-11" db="EMBL/GenBank/DDBJ databases">
        <authorList>
            <person name="Varghese N."/>
            <person name="Submissions S."/>
        </authorList>
    </citation>
    <scope>NUCLEOTIDE SEQUENCE [LARGE SCALE GENOMIC DNA]</scope>
    <source>
        <strain evidence="10">DSM 15292</strain>
    </source>
</reference>
<dbReference type="Gene3D" id="2.120.10.30">
    <property type="entry name" value="TolB, C-terminal domain"/>
    <property type="match status" value="1"/>
</dbReference>
<keyword evidence="2 6" id="KW-0349">Heme</keyword>
<evidence type="ECO:0000256" key="1">
    <source>
        <dbReference type="ARBA" id="ARBA00022448"/>
    </source>
</evidence>
<protein>
    <submittedName>
        <fullName evidence="9">Cytochrome c</fullName>
    </submittedName>
</protein>
<dbReference type="GO" id="GO:0005506">
    <property type="term" value="F:iron ion binding"/>
    <property type="evidence" value="ECO:0007669"/>
    <property type="project" value="InterPro"/>
</dbReference>
<keyword evidence="10" id="KW-1185">Reference proteome</keyword>
<dbReference type="AlphaFoldDB" id="A0A1N6EI52"/>
<dbReference type="RefSeq" id="WP_074224843.1">
    <property type="nucleotide sequence ID" value="NZ_FSRC01000001.1"/>
</dbReference>
<dbReference type="GO" id="GO:0020037">
    <property type="term" value="F:heme binding"/>
    <property type="evidence" value="ECO:0007669"/>
    <property type="project" value="InterPro"/>
</dbReference>
<evidence type="ECO:0000256" key="3">
    <source>
        <dbReference type="ARBA" id="ARBA00022723"/>
    </source>
</evidence>
<evidence type="ECO:0000259" key="8">
    <source>
        <dbReference type="PROSITE" id="PS51007"/>
    </source>
</evidence>
<dbReference type="InterPro" id="IPR000601">
    <property type="entry name" value="PKD_dom"/>
</dbReference>
<evidence type="ECO:0000256" key="6">
    <source>
        <dbReference type="PIRSR" id="PIRSR602324-1"/>
    </source>
</evidence>
<dbReference type="InterPro" id="IPR013783">
    <property type="entry name" value="Ig-like_fold"/>
</dbReference>
<keyword evidence="3 6" id="KW-0479">Metal-binding</keyword>
<dbReference type="STRING" id="226505.SAMN05444394_2187"/>
<dbReference type="InterPro" id="IPR002324">
    <property type="entry name" value="Cyt_c_ID"/>
</dbReference>
<dbReference type="Pfam" id="PF00034">
    <property type="entry name" value="Cytochrom_C"/>
    <property type="match status" value="1"/>
</dbReference>
<evidence type="ECO:0000313" key="10">
    <source>
        <dbReference type="Proteomes" id="UP000185221"/>
    </source>
</evidence>
<feature type="binding site" description="covalent" evidence="6">
    <location>
        <position position="628"/>
    </location>
    <ligand>
        <name>heme c</name>
        <dbReference type="ChEBI" id="CHEBI:61717"/>
    </ligand>
</feature>
<dbReference type="SUPFAM" id="SSF46626">
    <property type="entry name" value="Cytochrome c"/>
    <property type="match status" value="1"/>
</dbReference>
<feature type="binding site" description="covalent" evidence="6">
    <location>
        <position position="677"/>
    </location>
    <ligand>
        <name>heme c</name>
        <dbReference type="ChEBI" id="CHEBI:61717"/>
    </ligand>
</feature>
<dbReference type="PANTHER" id="PTHR19328:SF75">
    <property type="entry name" value="ALDOSE SUGAR DEHYDROGENASE YLII"/>
    <property type="match status" value="1"/>
</dbReference>
<evidence type="ECO:0000256" key="4">
    <source>
        <dbReference type="ARBA" id="ARBA00022982"/>
    </source>
</evidence>
<dbReference type="Proteomes" id="UP000185221">
    <property type="component" value="Unassembled WGS sequence"/>
</dbReference>
<gene>
    <name evidence="9" type="ORF">SAMN05444394_2187</name>
</gene>
<evidence type="ECO:0000313" key="9">
    <source>
        <dbReference type="EMBL" id="SIN82705.1"/>
    </source>
</evidence>
<evidence type="ECO:0000256" key="5">
    <source>
        <dbReference type="ARBA" id="ARBA00023004"/>
    </source>
</evidence>
<feature type="domain" description="PKD" evidence="7">
    <location>
        <begin position="468"/>
        <end position="548"/>
    </location>
</feature>
<dbReference type="Gene3D" id="2.60.40.10">
    <property type="entry name" value="Immunoglobulins"/>
    <property type="match status" value="1"/>
</dbReference>
<evidence type="ECO:0000256" key="2">
    <source>
        <dbReference type="ARBA" id="ARBA00022617"/>
    </source>
</evidence>
<dbReference type="Gene3D" id="2.60.120.260">
    <property type="entry name" value="Galactose-binding domain-like"/>
    <property type="match status" value="1"/>
</dbReference>
<dbReference type="InterPro" id="IPR012938">
    <property type="entry name" value="Glc/Sorbosone_DH"/>
</dbReference>
<dbReference type="PROSITE" id="PS51007">
    <property type="entry name" value="CYTC"/>
    <property type="match status" value="1"/>
</dbReference>
<dbReference type="Gene3D" id="1.10.760.10">
    <property type="entry name" value="Cytochrome c-like domain"/>
    <property type="match status" value="1"/>
</dbReference>
<dbReference type="CDD" id="cd00146">
    <property type="entry name" value="PKD"/>
    <property type="match status" value="1"/>
</dbReference>
<name>A0A1N6EI52_9BACT</name>
<dbReference type="PRINTS" id="PR00606">
    <property type="entry name" value="CYTCHROMECID"/>
</dbReference>
<dbReference type="SUPFAM" id="SSF50952">
    <property type="entry name" value="Soluble quinoprotein glucose dehydrogenase"/>
    <property type="match status" value="1"/>
</dbReference>
<organism evidence="9 10">
    <name type="scientific">Algoriphagus halophilus</name>
    <dbReference type="NCBI Taxonomy" id="226505"/>
    <lineage>
        <taxon>Bacteria</taxon>
        <taxon>Pseudomonadati</taxon>
        <taxon>Bacteroidota</taxon>
        <taxon>Cytophagia</taxon>
        <taxon>Cytophagales</taxon>
        <taxon>Cyclobacteriaceae</taxon>
        <taxon>Algoriphagus</taxon>
    </lineage>
</organism>
<dbReference type="SUPFAM" id="SSF49299">
    <property type="entry name" value="PKD domain"/>
    <property type="match status" value="1"/>
</dbReference>
<dbReference type="InterPro" id="IPR011042">
    <property type="entry name" value="6-blade_b-propeller_TolB-like"/>
</dbReference>
<feature type="binding site" description="covalent" evidence="6">
    <location>
        <position position="632"/>
    </location>
    <ligand>
        <name>heme c</name>
        <dbReference type="ChEBI" id="CHEBI:61717"/>
    </ligand>
</feature>
<keyword evidence="5 6" id="KW-0408">Iron</keyword>
<dbReference type="InterPro" id="IPR035986">
    <property type="entry name" value="PKD_dom_sf"/>
</dbReference>
<dbReference type="InterPro" id="IPR009056">
    <property type="entry name" value="Cyt_c-like_dom"/>
</dbReference>
<dbReference type="PROSITE" id="PS50093">
    <property type="entry name" value="PKD"/>
    <property type="match status" value="1"/>
</dbReference>
<accession>A0A1N6EI52</accession>
<dbReference type="CDD" id="cd04084">
    <property type="entry name" value="CBM6_xylanase-like"/>
    <property type="match status" value="1"/>
</dbReference>
<dbReference type="InterPro" id="IPR036909">
    <property type="entry name" value="Cyt_c-like_dom_sf"/>
</dbReference>
<dbReference type="GO" id="GO:0009055">
    <property type="term" value="F:electron transfer activity"/>
    <property type="evidence" value="ECO:0007669"/>
    <property type="project" value="InterPro"/>
</dbReference>
<sequence length="883" mass="99192">MKKWLLAMAVLGVCLSSCTEQDSDPFATVKPDESRFTKITLVEKLNEPMEIEVLDNLDVLIIERAGKIRLYQHETGELVEAGFLPVYPEREDGLMGLAKDPDFENNHWIYLYYAPPNTSINRLSRFDFKDNLVDLASEKVLLDIPIYRDCCHSGGSLEFDRHGNLFLSLGDDSTPFESSNYNPIDEREFRDENVDAQRSSGNANDLRGAILRIHPEPDGTYSIPEGNLFPVGTEGTRPEIYVMGNRNPFRIAIDPHNDNLFWGEVGPDAAVSDSLRGPKGHDEYNLATKPGFYGWPYFVGDNKAYWKFDFATGESLFQFDPNAPINTSPRNTGIQQLPPAQKPLIWYPYDESEEFPMLGTGGRNAMAGPVYYREDYRDSEVRFPGYFNGKSIFYDWMRNWIFMVSLTEDNELDTLEQFMPSTNFDKPMDMQYGPDGALYILEYGTFWRSQNDNSGLYRIEFSAGNRKPSVQLSSDQRIGAAPLRVQFSSEGTQDFDEGDELSYRWEFGDAGSSKERNPSFTFEKPGVYPVTLTVTDDSGATAEKSMEILAGNEAPVVDIQWNGNQSFYFPGDQVSYEVLVSDREDAEINESKIEFSIDFMEGGYDLIQTGHQEEVLSLGETLINQSGCKGCHGIADKSVGPSYTEVSQKYLKDPEAKAYLVEKVTKGGAGVWGDTEMPGHVHLDKGEIEEMVDFILAIADPSLKERTLPLAGDYQLDQSSSGESYYLIQASYEDQGAHGIQPLKVTKQLVLRSPSLSPTRADEFVHVAKSNENNSHFVKFTEKGAYIKFDQLDLSGISSLEMEVEPGSISGKLEVRAGSVDGELIGESRLLDNSQKPKDKQFLTVEIPISKMKAPTPIYLILRTESGISIWSTFNMHSIQFKR</sequence>
<dbReference type="SMART" id="SM00089">
    <property type="entry name" value="PKD"/>
    <property type="match status" value="1"/>
</dbReference>
<dbReference type="OrthoDB" id="9816308at2"/>
<keyword evidence="4" id="KW-0249">Electron transport</keyword>
<proteinExistence type="predicted"/>
<feature type="domain" description="Cytochrome c" evidence="8">
    <location>
        <begin position="614"/>
        <end position="699"/>
    </location>
</feature>
<keyword evidence="1" id="KW-0813">Transport</keyword>